<evidence type="ECO:0000256" key="1">
    <source>
        <dbReference type="ARBA" id="ARBA00000022"/>
    </source>
</evidence>
<protein>
    <recommendedName>
        <fullName evidence="3">NADAR domain-containing protein</fullName>
    </recommendedName>
</protein>
<dbReference type="EMBL" id="BMQL01000005">
    <property type="protein sequence ID" value="GGR02483.1"/>
    <property type="molecule type" value="Genomic_DNA"/>
</dbReference>
<sequence>MPDLDADILFFYRASHPFSNFYPSKFVADGLLFHWAEQYIMYRKALHFDDTASAQKIMQAYSPADCKKLGRRVRGFDEASWVLVREQVAFDTVLLKFQHNRKLRDVLLQTGAALLVEAAPSDRIWGIGFSEQDALAYRFQWGENLLGKALMRVRDELRD</sequence>
<evidence type="ECO:0000313" key="4">
    <source>
        <dbReference type="EMBL" id="GGR02483.1"/>
    </source>
</evidence>
<dbReference type="Gene3D" id="1.10.357.40">
    <property type="entry name" value="YbiA-like"/>
    <property type="match status" value="1"/>
</dbReference>
<keyword evidence="5" id="KW-1185">Reference proteome</keyword>
<organism evidence="4 5">
    <name type="scientific">Deinococcus ruber</name>
    <dbReference type="NCBI Taxonomy" id="1848197"/>
    <lineage>
        <taxon>Bacteria</taxon>
        <taxon>Thermotogati</taxon>
        <taxon>Deinococcota</taxon>
        <taxon>Deinococci</taxon>
        <taxon>Deinococcales</taxon>
        <taxon>Deinococcaceae</taxon>
        <taxon>Deinococcus</taxon>
    </lineage>
</organism>
<dbReference type="InterPro" id="IPR037238">
    <property type="entry name" value="YbiA-like_sf"/>
</dbReference>
<dbReference type="Pfam" id="PF08719">
    <property type="entry name" value="NADAR"/>
    <property type="match status" value="1"/>
</dbReference>
<accession>A0A918C3Y7</accession>
<evidence type="ECO:0000259" key="3">
    <source>
        <dbReference type="Pfam" id="PF08719"/>
    </source>
</evidence>
<gene>
    <name evidence="4" type="ORF">GCM10008957_14330</name>
</gene>
<reference evidence="4" key="1">
    <citation type="journal article" date="2014" name="Int. J. Syst. Evol. Microbiol.">
        <title>Complete genome sequence of Corynebacterium casei LMG S-19264T (=DSM 44701T), isolated from a smear-ripened cheese.</title>
        <authorList>
            <consortium name="US DOE Joint Genome Institute (JGI-PGF)"/>
            <person name="Walter F."/>
            <person name="Albersmeier A."/>
            <person name="Kalinowski J."/>
            <person name="Ruckert C."/>
        </authorList>
    </citation>
    <scope>NUCLEOTIDE SEQUENCE</scope>
    <source>
        <strain evidence="4">JCM 31311</strain>
    </source>
</reference>
<dbReference type="InterPro" id="IPR012816">
    <property type="entry name" value="NADAR"/>
</dbReference>
<comment type="catalytic activity">
    <reaction evidence="1">
        <text>5-amino-6-(5-phospho-D-ribosylamino)uracil + H2O = 5,6-diaminouracil + D-ribose 5-phosphate</text>
        <dbReference type="Rhea" id="RHEA:55020"/>
        <dbReference type="ChEBI" id="CHEBI:15377"/>
        <dbReference type="ChEBI" id="CHEBI:46252"/>
        <dbReference type="ChEBI" id="CHEBI:58453"/>
        <dbReference type="ChEBI" id="CHEBI:78346"/>
    </reaction>
</comment>
<comment type="catalytic activity">
    <reaction evidence="2">
        <text>2,5-diamino-6-hydroxy-4-(5-phosphoribosylamino)-pyrimidine + H2O = 2,5,6-triamino-4-hydroxypyrimidine + D-ribose 5-phosphate</text>
        <dbReference type="Rhea" id="RHEA:23436"/>
        <dbReference type="ChEBI" id="CHEBI:15377"/>
        <dbReference type="ChEBI" id="CHEBI:58614"/>
        <dbReference type="ChEBI" id="CHEBI:78346"/>
        <dbReference type="ChEBI" id="CHEBI:137796"/>
    </reaction>
</comment>
<dbReference type="RefSeq" id="WP_189088844.1">
    <property type="nucleotide sequence ID" value="NZ_BMQL01000005.1"/>
</dbReference>
<evidence type="ECO:0000313" key="5">
    <source>
        <dbReference type="Proteomes" id="UP000603865"/>
    </source>
</evidence>
<dbReference type="Proteomes" id="UP000603865">
    <property type="component" value="Unassembled WGS sequence"/>
</dbReference>
<name>A0A918C3Y7_9DEIO</name>
<dbReference type="NCBIfam" id="TIGR02464">
    <property type="entry name" value="ribofla_fusion"/>
    <property type="match status" value="1"/>
</dbReference>
<dbReference type="AlphaFoldDB" id="A0A918C3Y7"/>
<dbReference type="SUPFAM" id="SSF143990">
    <property type="entry name" value="YbiA-like"/>
    <property type="match status" value="1"/>
</dbReference>
<evidence type="ECO:0000256" key="2">
    <source>
        <dbReference type="ARBA" id="ARBA00000751"/>
    </source>
</evidence>
<feature type="domain" description="NADAR" evidence="3">
    <location>
        <begin position="10"/>
        <end position="158"/>
    </location>
</feature>
<reference evidence="4" key="2">
    <citation type="submission" date="2020-09" db="EMBL/GenBank/DDBJ databases">
        <authorList>
            <person name="Sun Q."/>
            <person name="Ohkuma M."/>
        </authorList>
    </citation>
    <scope>NUCLEOTIDE SEQUENCE</scope>
    <source>
        <strain evidence="4">JCM 31311</strain>
    </source>
</reference>
<proteinExistence type="predicted"/>
<comment type="caution">
    <text evidence="4">The sequence shown here is derived from an EMBL/GenBank/DDBJ whole genome shotgun (WGS) entry which is preliminary data.</text>
</comment>
<dbReference type="CDD" id="cd15457">
    <property type="entry name" value="NADAR"/>
    <property type="match status" value="1"/>
</dbReference>